<name>A0A7R9M9C2_9ACAR</name>
<dbReference type="InterPro" id="IPR002347">
    <property type="entry name" value="SDR_fam"/>
</dbReference>
<gene>
    <name evidence="1" type="ORF">ONB1V03_LOCUS12489</name>
</gene>
<dbReference type="Gene3D" id="3.40.50.720">
    <property type="entry name" value="NAD(P)-binding Rossmann-like Domain"/>
    <property type="match status" value="1"/>
</dbReference>
<evidence type="ECO:0000313" key="2">
    <source>
        <dbReference type="Proteomes" id="UP000728032"/>
    </source>
</evidence>
<dbReference type="PRINTS" id="PR00080">
    <property type="entry name" value="SDRFAMILY"/>
</dbReference>
<sequence>MLTENNDIYDEVRDSRNFTGKVVLVTGSSSGIGEQTVKLFSALGARVVVTGRNASHVETVVQEVQQLSPKKLKPLGVVADLTKNADIERLFNETIKTFNRLDVLVNNAGAVIFGNGTEKDFLDILDKSSRVDVKASLQLIRLSVPYLQKTNGSITNIGATISERPIKSMLPYNLAKTSLTTISNVLAIELGPQGIRVNTLSVGVVLKPGIPDEVIKKCAKYTPLGRIGQPIDIAKGVVFLASSDAEFITGHNLVIDGGLKYNMDSDYLNVDNNVD</sequence>
<dbReference type="EMBL" id="OC924981">
    <property type="protein sequence ID" value="CAD7655848.1"/>
    <property type="molecule type" value="Genomic_DNA"/>
</dbReference>
<dbReference type="Pfam" id="PF13561">
    <property type="entry name" value="adh_short_C2"/>
    <property type="match status" value="1"/>
</dbReference>
<accession>A0A7R9M9C2</accession>
<dbReference type="PANTHER" id="PTHR43975:SF2">
    <property type="entry name" value="EG:BACR7A4.14 PROTEIN-RELATED"/>
    <property type="match status" value="1"/>
</dbReference>
<keyword evidence="2" id="KW-1185">Reference proteome</keyword>
<dbReference type="OrthoDB" id="6501405at2759"/>
<organism evidence="1">
    <name type="scientific">Oppiella nova</name>
    <dbReference type="NCBI Taxonomy" id="334625"/>
    <lineage>
        <taxon>Eukaryota</taxon>
        <taxon>Metazoa</taxon>
        <taxon>Ecdysozoa</taxon>
        <taxon>Arthropoda</taxon>
        <taxon>Chelicerata</taxon>
        <taxon>Arachnida</taxon>
        <taxon>Acari</taxon>
        <taxon>Acariformes</taxon>
        <taxon>Sarcoptiformes</taxon>
        <taxon>Oribatida</taxon>
        <taxon>Brachypylina</taxon>
        <taxon>Oppioidea</taxon>
        <taxon>Oppiidae</taxon>
        <taxon>Oppiella</taxon>
    </lineage>
</organism>
<dbReference type="EMBL" id="CAJPVJ010010156">
    <property type="protein sequence ID" value="CAG2173035.1"/>
    <property type="molecule type" value="Genomic_DNA"/>
</dbReference>
<dbReference type="PRINTS" id="PR00081">
    <property type="entry name" value="GDHRDH"/>
</dbReference>
<protein>
    <submittedName>
        <fullName evidence="1">Uncharacterized protein</fullName>
    </submittedName>
</protein>
<dbReference type="Proteomes" id="UP000728032">
    <property type="component" value="Unassembled WGS sequence"/>
</dbReference>
<dbReference type="AlphaFoldDB" id="A0A7R9M9C2"/>
<dbReference type="PANTHER" id="PTHR43975">
    <property type="entry name" value="ZGC:101858"/>
    <property type="match status" value="1"/>
</dbReference>
<dbReference type="SUPFAM" id="SSF51735">
    <property type="entry name" value="NAD(P)-binding Rossmann-fold domains"/>
    <property type="match status" value="1"/>
</dbReference>
<reference evidence="1" key="1">
    <citation type="submission" date="2020-11" db="EMBL/GenBank/DDBJ databases">
        <authorList>
            <person name="Tran Van P."/>
        </authorList>
    </citation>
    <scope>NUCLEOTIDE SEQUENCE</scope>
</reference>
<dbReference type="FunFam" id="3.40.50.720:FF:000084">
    <property type="entry name" value="Short-chain dehydrogenase reductase"/>
    <property type="match status" value="1"/>
</dbReference>
<evidence type="ECO:0000313" key="1">
    <source>
        <dbReference type="EMBL" id="CAD7655848.1"/>
    </source>
</evidence>
<dbReference type="InterPro" id="IPR036291">
    <property type="entry name" value="NAD(P)-bd_dom_sf"/>
</dbReference>
<proteinExistence type="predicted"/>